<reference evidence="8 9" key="1">
    <citation type="submission" date="2021-06" db="EMBL/GenBank/DDBJ databases">
        <authorList>
            <person name="Palmer J.M."/>
        </authorList>
    </citation>
    <scope>NUCLEOTIDE SEQUENCE [LARGE SCALE GENOMIC DNA]</scope>
    <source>
        <strain evidence="8 9">XR_2019</strain>
        <tissue evidence="8">Muscle</tissue>
    </source>
</reference>
<evidence type="ECO:0000313" key="8">
    <source>
        <dbReference type="EMBL" id="MEQ2260195.1"/>
    </source>
</evidence>
<dbReference type="Pfam" id="PF06292">
    <property type="entry name" value="MUN"/>
    <property type="match status" value="1"/>
</dbReference>
<sequence length="582" mass="65834">MLSWKLTSGVLSVVSFSWGTQGDFTTTHPLPAVKVKLFTESTGVLALEDKELGRVVLHPTPNSPKQSELHKMTVTKACPDQDLKIKLAIRMDKPQNMKHCGYLWAFGKNVWKRWKKRFFVLVQVSQYTFAMCSYREKKSEPQELLQLDGYTVDYSDPQPGLDGGRTFFNAVKEGDTVIFASDDEQDRILWVQAMYRATGQSHKPVPPTQVRVSRDLLSSSLVASLYVILVCPFLPCCLLAGLKVLNHCQCVRHEAFGVCFKPQHATFVPVSPAVTRSGLRFPHPATESSSLMSASSKCETCHSHRGHDYADRAQKHGMDEFISANPCSYDHASLFEMLQRLTLDHRLNDTFCCLGWFSPGQVFVLDEYCARNGVRGCHRHLCYLRDLLERAENGAIIDPTLLHYSFAFCASHVHGNRPDGLSTVKVDEKERFEDIKERLRVILENNIVNFRYFFPFGRPEGALKAALSLLERVLMKDIVTPVPPEEVKGVIRKCLEQAAQLNYQRIKDYAKVEGKKREMYEHPVFCLASQVMDLTIQNVGRLVTPAKKLEETIRLAELVIEVLQQNQEHHAEAAVTSSGDQS</sequence>
<evidence type="ECO:0000256" key="2">
    <source>
        <dbReference type="ARBA" id="ARBA00022483"/>
    </source>
</evidence>
<evidence type="ECO:0000256" key="4">
    <source>
        <dbReference type="ARBA" id="ARBA00022837"/>
    </source>
</evidence>
<proteinExistence type="predicted"/>
<dbReference type="InterPro" id="IPR001849">
    <property type="entry name" value="PH_domain"/>
</dbReference>
<protein>
    <recommendedName>
        <fullName evidence="7">PH domain-containing protein</fullName>
    </recommendedName>
</protein>
<keyword evidence="9" id="KW-1185">Reference proteome</keyword>
<evidence type="ECO:0000256" key="1">
    <source>
        <dbReference type="ARBA" id="ARBA00004156"/>
    </source>
</evidence>
<dbReference type="EMBL" id="JAHRIM010010264">
    <property type="protein sequence ID" value="MEQ2260195.1"/>
    <property type="molecule type" value="Genomic_DNA"/>
</dbReference>
<evidence type="ECO:0000256" key="3">
    <source>
        <dbReference type="ARBA" id="ARBA00022723"/>
    </source>
</evidence>
<dbReference type="SUPFAM" id="SSF50729">
    <property type="entry name" value="PH domain-like"/>
    <property type="match status" value="1"/>
</dbReference>
<organism evidence="8 9">
    <name type="scientific">Xenotaenia resolanae</name>
    <dbReference type="NCBI Taxonomy" id="208358"/>
    <lineage>
        <taxon>Eukaryota</taxon>
        <taxon>Metazoa</taxon>
        <taxon>Chordata</taxon>
        <taxon>Craniata</taxon>
        <taxon>Vertebrata</taxon>
        <taxon>Euteleostomi</taxon>
        <taxon>Actinopterygii</taxon>
        <taxon>Neopterygii</taxon>
        <taxon>Teleostei</taxon>
        <taxon>Neoteleostei</taxon>
        <taxon>Acanthomorphata</taxon>
        <taxon>Ovalentaria</taxon>
        <taxon>Atherinomorphae</taxon>
        <taxon>Cyprinodontiformes</taxon>
        <taxon>Goodeidae</taxon>
        <taxon>Xenotaenia</taxon>
    </lineage>
</organism>
<dbReference type="SMART" id="SM01145">
    <property type="entry name" value="DUF1041"/>
    <property type="match status" value="1"/>
</dbReference>
<feature type="non-terminal residue" evidence="8">
    <location>
        <position position="582"/>
    </location>
</feature>
<dbReference type="SMART" id="SM00233">
    <property type="entry name" value="PH"/>
    <property type="match status" value="1"/>
</dbReference>
<dbReference type="InterPro" id="IPR010439">
    <property type="entry name" value="MUN_dom"/>
</dbReference>
<evidence type="ECO:0000256" key="6">
    <source>
        <dbReference type="SAM" id="SignalP"/>
    </source>
</evidence>
<feature type="signal peptide" evidence="6">
    <location>
        <begin position="1"/>
        <end position="22"/>
    </location>
</feature>
<dbReference type="PROSITE" id="PS50003">
    <property type="entry name" value="PH_DOMAIN"/>
    <property type="match status" value="1"/>
</dbReference>
<dbReference type="CDD" id="cd01234">
    <property type="entry name" value="PH_CADPS"/>
    <property type="match status" value="1"/>
</dbReference>
<dbReference type="InterPro" id="IPR057457">
    <property type="entry name" value="CAPS_C2"/>
</dbReference>
<feature type="chain" id="PRO_5046003205" description="PH domain-containing protein" evidence="6">
    <location>
        <begin position="23"/>
        <end position="582"/>
    </location>
</feature>
<dbReference type="PANTHER" id="PTHR12166">
    <property type="entry name" value="CALCIUM-DEPENDENT SECRETION ACTIVATOR"/>
    <property type="match status" value="1"/>
</dbReference>
<gene>
    <name evidence="8" type="ORF">XENORESO_007839</name>
</gene>
<accession>A0ABV0VSQ5</accession>
<keyword evidence="3" id="KW-0479">Metal-binding</keyword>
<dbReference type="InterPro" id="IPR033227">
    <property type="entry name" value="CAPS"/>
</dbReference>
<evidence type="ECO:0000256" key="5">
    <source>
        <dbReference type="ARBA" id="ARBA00023329"/>
    </source>
</evidence>
<evidence type="ECO:0000313" key="9">
    <source>
        <dbReference type="Proteomes" id="UP001444071"/>
    </source>
</evidence>
<keyword evidence="2" id="KW-0268">Exocytosis</keyword>
<comment type="caution">
    <text evidence="8">The sequence shown here is derived from an EMBL/GenBank/DDBJ whole genome shotgun (WGS) entry which is preliminary data.</text>
</comment>
<evidence type="ECO:0000259" key="7">
    <source>
        <dbReference type="PROSITE" id="PS50003"/>
    </source>
</evidence>
<keyword evidence="5" id="KW-0968">Cytoplasmic vesicle</keyword>
<feature type="domain" description="PH" evidence="7">
    <location>
        <begin position="96"/>
        <end position="199"/>
    </location>
</feature>
<dbReference type="PANTHER" id="PTHR12166:SF6">
    <property type="entry name" value="CALCIUM-DEPENDENT SECRETION ACTIVATOR 1"/>
    <property type="match status" value="1"/>
</dbReference>
<dbReference type="InterPro" id="IPR011993">
    <property type="entry name" value="PH-like_dom_sf"/>
</dbReference>
<keyword evidence="4" id="KW-0106">Calcium</keyword>
<dbReference type="Pfam" id="PF00169">
    <property type="entry name" value="PH"/>
    <property type="match status" value="1"/>
</dbReference>
<name>A0ABV0VSQ5_9TELE</name>
<dbReference type="Gene3D" id="2.30.29.30">
    <property type="entry name" value="Pleckstrin-homology domain (PH domain)/Phosphotyrosine-binding domain (PTB)"/>
    <property type="match status" value="1"/>
</dbReference>
<keyword evidence="6" id="KW-0732">Signal</keyword>
<dbReference type="Proteomes" id="UP001444071">
    <property type="component" value="Unassembled WGS sequence"/>
</dbReference>
<comment type="subcellular location">
    <subcellularLocation>
        <location evidence="1">Cytoplasmic vesicle membrane</location>
    </subcellularLocation>
</comment>
<dbReference type="Pfam" id="PF25341">
    <property type="entry name" value="C2_CAPS"/>
    <property type="match status" value="1"/>
</dbReference>